<evidence type="ECO:0000313" key="5">
    <source>
        <dbReference type="EMBL" id="PPC74115.1"/>
    </source>
</evidence>
<dbReference type="EMBL" id="PRLP01000167">
    <property type="protein sequence ID" value="PPC74115.1"/>
    <property type="molecule type" value="Genomic_DNA"/>
</dbReference>
<keyword evidence="2" id="KW-0238">DNA-binding</keyword>
<reference evidence="5 6" key="1">
    <citation type="submission" date="2018-02" db="EMBL/GenBank/DDBJ databases">
        <title>novel marine gammaproteobacteria from coastal saline agro ecosystem.</title>
        <authorList>
            <person name="Krishnan R."/>
            <person name="Ramesh Kumar N."/>
        </authorList>
    </citation>
    <scope>NUCLEOTIDE SEQUENCE [LARGE SCALE GENOMIC DNA]</scope>
    <source>
        <strain evidence="5 6">228</strain>
    </source>
</reference>
<evidence type="ECO:0000313" key="6">
    <source>
        <dbReference type="Proteomes" id="UP000238196"/>
    </source>
</evidence>
<accession>A0A2S5KHJ7</accession>
<protein>
    <submittedName>
        <fullName evidence="5">MarR family transcriptional regulator</fullName>
    </submittedName>
</protein>
<feature type="domain" description="HTH marR-type" evidence="4">
    <location>
        <begin position="30"/>
        <end position="160"/>
    </location>
</feature>
<dbReference type="GO" id="GO:0003677">
    <property type="term" value="F:DNA binding"/>
    <property type="evidence" value="ECO:0007669"/>
    <property type="project" value="UniProtKB-KW"/>
</dbReference>
<dbReference type="AlphaFoldDB" id="A0A2S5KHJ7"/>
<proteinExistence type="predicted"/>
<keyword evidence="3" id="KW-0804">Transcription</keyword>
<dbReference type="InterPro" id="IPR036388">
    <property type="entry name" value="WH-like_DNA-bd_sf"/>
</dbReference>
<evidence type="ECO:0000256" key="1">
    <source>
        <dbReference type="ARBA" id="ARBA00023015"/>
    </source>
</evidence>
<name>A0A2S5KHJ7_9PROT</name>
<organism evidence="5 6">
    <name type="scientific">Proteobacteria bacterium 228</name>
    <dbReference type="NCBI Taxonomy" id="2083153"/>
    <lineage>
        <taxon>Bacteria</taxon>
        <taxon>Pseudomonadati</taxon>
        <taxon>Pseudomonadota</taxon>
    </lineage>
</organism>
<evidence type="ECO:0000259" key="4">
    <source>
        <dbReference type="PROSITE" id="PS50995"/>
    </source>
</evidence>
<gene>
    <name evidence="5" type="ORF">C4K68_27265</name>
</gene>
<evidence type="ECO:0000256" key="3">
    <source>
        <dbReference type="ARBA" id="ARBA00023163"/>
    </source>
</evidence>
<comment type="caution">
    <text evidence="5">The sequence shown here is derived from an EMBL/GenBank/DDBJ whole genome shotgun (WGS) entry which is preliminary data.</text>
</comment>
<dbReference type="Gene3D" id="1.10.10.10">
    <property type="entry name" value="Winged helix-like DNA-binding domain superfamily/Winged helix DNA-binding domain"/>
    <property type="match status" value="1"/>
</dbReference>
<evidence type="ECO:0000256" key="2">
    <source>
        <dbReference type="ARBA" id="ARBA00023125"/>
    </source>
</evidence>
<dbReference type="Proteomes" id="UP000238196">
    <property type="component" value="Unassembled WGS sequence"/>
</dbReference>
<dbReference type="GO" id="GO:0003700">
    <property type="term" value="F:DNA-binding transcription factor activity"/>
    <property type="evidence" value="ECO:0007669"/>
    <property type="project" value="InterPro"/>
</dbReference>
<keyword evidence="1" id="KW-0805">Transcription regulation</keyword>
<dbReference type="InterPro" id="IPR036390">
    <property type="entry name" value="WH_DNA-bd_sf"/>
</dbReference>
<dbReference type="PANTHER" id="PTHR35790">
    <property type="entry name" value="HTH-TYPE TRANSCRIPTIONAL REGULATOR PCHR"/>
    <property type="match status" value="1"/>
</dbReference>
<dbReference type="SUPFAM" id="SSF46785">
    <property type="entry name" value="Winged helix' DNA-binding domain"/>
    <property type="match status" value="1"/>
</dbReference>
<dbReference type="PROSITE" id="PS50995">
    <property type="entry name" value="HTH_MARR_2"/>
    <property type="match status" value="1"/>
</dbReference>
<dbReference type="InterPro" id="IPR000835">
    <property type="entry name" value="HTH_MarR-typ"/>
</dbReference>
<dbReference type="Pfam" id="PF12802">
    <property type="entry name" value="MarR_2"/>
    <property type="match status" value="1"/>
</dbReference>
<dbReference type="SMART" id="SM00347">
    <property type="entry name" value="HTH_MARR"/>
    <property type="match status" value="1"/>
</dbReference>
<sequence length="165" mass="18543">MSHQDHLDNLSLQPASSDASHILQLADFLPYRLNTLAGRISQALSAVYEQEFDLSIPEWRILATLGVSSEPLSAKFIGEQTWMDKAKVSRAMACLVSKGLVDRERERGDHRQSRITLSEAGWELYRRLVPKARTWEQALLAEMSDDDKAALHRLLGVLETSLNNG</sequence>
<dbReference type="OrthoDB" id="8906692at2"/>
<dbReference type="InterPro" id="IPR052067">
    <property type="entry name" value="Metal_resp_HTH_trans_reg"/>
</dbReference>
<dbReference type="PANTHER" id="PTHR35790:SF4">
    <property type="entry name" value="HTH-TYPE TRANSCRIPTIONAL REGULATOR PCHR"/>
    <property type="match status" value="1"/>
</dbReference>